<evidence type="ECO:0000313" key="6">
    <source>
        <dbReference type="Proteomes" id="UP000727962"/>
    </source>
</evidence>
<reference evidence="5" key="1">
    <citation type="submission" date="2020-07" db="EMBL/GenBank/DDBJ databases">
        <title>Huge and variable diversity of episymbiotic CPR bacteria and DPANN archaea in groundwater ecosystems.</title>
        <authorList>
            <person name="He C.Y."/>
            <person name="Keren R."/>
            <person name="Whittaker M."/>
            <person name="Farag I.F."/>
            <person name="Doudna J."/>
            <person name="Cate J.H.D."/>
            <person name="Banfield J.F."/>
        </authorList>
    </citation>
    <scope>NUCLEOTIDE SEQUENCE</scope>
    <source>
        <strain evidence="5">NC_groundwater_17_Pr7_B-0.1um_64_12</strain>
    </source>
</reference>
<dbReference type="AlphaFoldDB" id="A0A931LWJ9"/>
<name>A0A931LWJ9_FIMGI</name>
<feature type="domain" description="Pyruvate carboxyltransferase" evidence="4">
    <location>
        <begin position="2"/>
        <end position="270"/>
    </location>
</feature>
<evidence type="ECO:0000313" key="5">
    <source>
        <dbReference type="EMBL" id="MBI1757131.1"/>
    </source>
</evidence>
<gene>
    <name evidence="5" type="ORF">HYR64_08510</name>
</gene>
<protein>
    <submittedName>
        <fullName evidence="5">Hydroxymethylglutaryl-CoA lyase</fullName>
    </submittedName>
</protein>
<dbReference type="GO" id="GO:0006552">
    <property type="term" value="P:L-leucine catabolic process"/>
    <property type="evidence" value="ECO:0007669"/>
    <property type="project" value="TreeGrafter"/>
</dbReference>
<dbReference type="InterPro" id="IPR013785">
    <property type="entry name" value="Aldolase_TIM"/>
</dbReference>
<dbReference type="CDD" id="cd07938">
    <property type="entry name" value="DRE_TIM_HMGL"/>
    <property type="match status" value="1"/>
</dbReference>
<accession>A0A931LWJ9</accession>
<dbReference type="GO" id="GO:0046872">
    <property type="term" value="F:metal ion binding"/>
    <property type="evidence" value="ECO:0007669"/>
    <property type="project" value="UniProtKB-KW"/>
</dbReference>
<dbReference type="PANTHER" id="PTHR42738">
    <property type="entry name" value="HYDROXYMETHYLGLUTARYL-COA LYASE"/>
    <property type="match status" value="1"/>
</dbReference>
<evidence type="ECO:0000256" key="2">
    <source>
        <dbReference type="ARBA" id="ARBA00022723"/>
    </source>
</evidence>
<keyword evidence="2" id="KW-0479">Metal-binding</keyword>
<dbReference type="FunFam" id="3.20.20.70:FF:000071">
    <property type="entry name" value="Hydroxymethylglutaryl-CoA lyase"/>
    <property type="match status" value="1"/>
</dbReference>
<evidence type="ECO:0000259" key="4">
    <source>
        <dbReference type="PROSITE" id="PS50991"/>
    </source>
</evidence>
<organism evidence="5 6">
    <name type="scientific">Fimbriimonas ginsengisoli</name>
    <dbReference type="NCBI Taxonomy" id="1005039"/>
    <lineage>
        <taxon>Bacteria</taxon>
        <taxon>Bacillati</taxon>
        <taxon>Armatimonadota</taxon>
        <taxon>Fimbriimonadia</taxon>
        <taxon>Fimbriimonadales</taxon>
        <taxon>Fimbriimonadaceae</taxon>
        <taxon>Fimbriimonas</taxon>
    </lineage>
</organism>
<dbReference type="Proteomes" id="UP000727962">
    <property type="component" value="Unassembled WGS sequence"/>
</dbReference>
<evidence type="ECO:0000256" key="1">
    <source>
        <dbReference type="ARBA" id="ARBA00009405"/>
    </source>
</evidence>
<dbReference type="PROSITE" id="PS50991">
    <property type="entry name" value="PYR_CT"/>
    <property type="match status" value="1"/>
</dbReference>
<dbReference type="Pfam" id="PF00682">
    <property type="entry name" value="HMGL-like"/>
    <property type="match status" value="1"/>
</dbReference>
<dbReference type="PANTHER" id="PTHR42738:SF7">
    <property type="entry name" value="HYDROXYMETHYLGLUTARYL-COA LYASE"/>
    <property type="match status" value="1"/>
</dbReference>
<proteinExistence type="inferred from homology"/>
<dbReference type="GO" id="GO:0046951">
    <property type="term" value="P:ketone body biosynthetic process"/>
    <property type="evidence" value="ECO:0007669"/>
    <property type="project" value="TreeGrafter"/>
</dbReference>
<dbReference type="Gene3D" id="3.20.20.70">
    <property type="entry name" value="Aldolase class I"/>
    <property type="match status" value="1"/>
</dbReference>
<dbReference type="GO" id="GO:0004419">
    <property type="term" value="F:hydroxymethylglutaryl-CoA lyase activity"/>
    <property type="evidence" value="ECO:0007669"/>
    <property type="project" value="TreeGrafter"/>
</dbReference>
<dbReference type="EMBL" id="JACOSL010000052">
    <property type="protein sequence ID" value="MBI1757131.1"/>
    <property type="molecule type" value="Genomic_DNA"/>
</dbReference>
<dbReference type="NCBIfam" id="NF004283">
    <property type="entry name" value="PRK05692.1"/>
    <property type="match status" value="1"/>
</dbReference>
<keyword evidence="3 5" id="KW-0456">Lyase</keyword>
<comment type="caution">
    <text evidence="5">The sequence shown here is derived from an EMBL/GenBank/DDBJ whole genome shotgun (WGS) entry which is preliminary data.</text>
</comment>
<comment type="similarity">
    <text evidence="1">Belongs to the HMG-CoA lyase family.</text>
</comment>
<dbReference type="InterPro" id="IPR000891">
    <property type="entry name" value="PYR_CT"/>
</dbReference>
<evidence type="ECO:0000256" key="3">
    <source>
        <dbReference type="ARBA" id="ARBA00023239"/>
    </source>
</evidence>
<dbReference type="InterPro" id="IPR043594">
    <property type="entry name" value="HMGL"/>
</dbReference>
<dbReference type="SUPFAM" id="SSF51569">
    <property type="entry name" value="Aldolase"/>
    <property type="match status" value="1"/>
</dbReference>
<sequence>MIRIVEVGPRDGLQNEATPIPTERKAAFIRALAAAGLKEIEATSFVSPKWVPQLGDAAELLARLVPPPALLSALVPNMKGLERALETSIERIALFTAASDAFTQKNIAMSVEESLQVFGEVAAAFRAARPGGWIRGYVSTAFECPYAGRIAPARTVEVARRLIEIGMDEVSIGDTIGVASPREVRALCRAMAGEIPTEKIAFHFHDTRGTAIATVAEGLAQGITAFDSSAGGLGGCPFAPGAGGNLATEDLIYFLEREGIATGVDLAALAHASLPILSALGRAPVAKAQLAALSASPPK</sequence>